<evidence type="ECO:0000256" key="2">
    <source>
        <dbReference type="ARBA" id="ARBA00022630"/>
    </source>
</evidence>
<evidence type="ECO:0000256" key="4">
    <source>
        <dbReference type="ARBA" id="ARBA00022723"/>
    </source>
</evidence>
<dbReference type="InterPro" id="IPR036010">
    <property type="entry name" value="2Fe-2S_ferredoxin-like_sf"/>
</dbReference>
<dbReference type="InterPro" id="IPR001041">
    <property type="entry name" value="2Fe-2S_ferredoxin-type"/>
</dbReference>
<dbReference type="InterPro" id="IPR017927">
    <property type="entry name" value="FAD-bd_FR_type"/>
</dbReference>
<evidence type="ECO:0000313" key="11">
    <source>
        <dbReference type="EMBL" id="GAA0873654.1"/>
    </source>
</evidence>
<sequence length="363" mass="40168">MGLLGKLFGKKTESSLRIPKGFVLTTVEKIQRETPLSVSIQFRIPEEHKSRFNFIPGQYITVLVTVNGKEERRSYSLCSSPEEGIRIGVKEVEDGIVSTFLNRQLAEGQEIMISFPEGNFRLKEKTGNYVAFAAGSGITPILSIAKTLAGAGGKLNLFYGNRTQETIMFRSELEQLSPAVQVKHILSGEELEGFGTGRLNKDKISEIIKQDLAMLRADGFFICGPEEMIVSAIETLKLFGVQEDKIIYELFTTPVLMKSNEKKVVAEQFEGVSHVEVEMDGEMITFDLATKGKSILDHLTDMGEDAPYSCKGGVCCTCRAKVTEGLAVMDLNYSLTDKEVEEGYVLTCQAHPASETLKLTYDE</sequence>
<dbReference type="CDD" id="cd06214">
    <property type="entry name" value="PA_degradation_oxidoreductase_like"/>
    <property type="match status" value="1"/>
</dbReference>
<name>A0ABN1MKH4_9FLAO</name>
<dbReference type="InterPro" id="IPR008333">
    <property type="entry name" value="Cbr1-like_FAD-bd_dom"/>
</dbReference>
<evidence type="ECO:0000313" key="12">
    <source>
        <dbReference type="Proteomes" id="UP001501126"/>
    </source>
</evidence>
<dbReference type="InterPro" id="IPR017938">
    <property type="entry name" value="Riboflavin_synthase-like_b-brl"/>
</dbReference>
<evidence type="ECO:0000256" key="1">
    <source>
        <dbReference type="ARBA" id="ARBA00001974"/>
    </source>
</evidence>
<evidence type="ECO:0000256" key="6">
    <source>
        <dbReference type="ARBA" id="ARBA00023002"/>
    </source>
</evidence>
<dbReference type="Pfam" id="PF00175">
    <property type="entry name" value="NAD_binding_1"/>
    <property type="match status" value="1"/>
</dbReference>
<dbReference type="SUPFAM" id="SSF52343">
    <property type="entry name" value="Ferredoxin reductase-like, C-terminal NADP-linked domain"/>
    <property type="match status" value="1"/>
</dbReference>
<evidence type="ECO:0000259" key="10">
    <source>
        <dbReference type="PROSITE" id="PS51384"/>
    </source>
</evidence>
<dbReference type="InterPro" id="IPR001433">
    <property type="entry name" value="OxRdtase_FAD/NAD-bd"/>
</dbReference>
<keyword evidence="2" id="KW-0285">Flavoprotein</keyword>
<dbReference type="Gene3D" id="3.40.50.80">
    <property type="entry name" value="Nucleotide-binding domain of ferredoxin-NADP reductase (FNR) module"/>
    <property type="match status" value="1"/>
</dbReference>
<dbReference type="Pfam" id="PF00970">
    <property type="entry name" value="FAD_binding_6"/>
    <property type="match status" value="1"/>
</dbReference>
<feature type="domain" description="FAD-binding FR-type" evidence="10">
    <location>
        <begin position="20"/>
        <end position="123"/>
    </location>
</feature>
<keyword evidence="7" id="KW-0408">Iron</keyword>
<dbReference type="Pfam" id="PF00111">
    <property type="entry name" value="Fer2"/>
    <property type="match status" value="1"/>
</dbReference>
<dbReference type="Proteomes" id="UP001501126">
    <property type="component" value="Unassembled WGS sequence"/>
</dbReference>
<evidence type="ECO:0000256" key="8">
    <source>
        <dbReference type="ARBA" id="ARBA00023014"/>
    </source>
</evidence>
<evidence type="ECO:0000256" key="3">
    <source>
        <dbReference type="ARBA" id="ARBA00022714"/>
    </source>
</evidence>
<dbReference type="PRINTS" id="PR00410">
    <property type="entry name" value="PHEHYDRXLASE"/>
</dbReference>
<evidence type="ECO:0000256" key="5">
    <source>
        <dbReference type="ARBA" id="ARBA00022827"/>
    </source>
</evidence>
<gene>
    <name evidence="11" type="primary">paaK_2</name>
    <name evidence="11" type="ORF">GCM10009118_00620</name>
</gene>
<reference evidence="11 12" key="1">
    <citation type="journal article" date="2019" name="Int. J. Syst. Evol. Microbiol.">
        <title>The Global Catalogue of Microorganisms (GCM) 10K type strain sequencing project: providing services to taxonomists for standard genome sequencing and annotation.</title>
        <authorList>
            <consortium name="The Broad Institute Genomics Platform"/>
            <consortium name="The Broad Institute Genome Sequencing Center for Infectious Disease"/>
            <person name="Wu L."/>
            <person name="Ma J."/>
        </authorList>
    </citation>
    <scope>NUCLEOTIDE SEQUENCE [LARGE SCALE GENOMIC DNA]</scope>
    <source>
        <strain evidence="11 12">JCM 16083</strain>
    </source>
</reference>
<dbReference type="PANTHER" id="PTHR47354:SF8">
    <property type="entry name" value="1,2-PHENYLACETYL-COA EPOXIDASE, SUBUNIT E"/>
    <property type="match status" value="1"/>
</dbReference>
<dbReference type="PRINTS" id="PR00371">
    <property type="entry name" value="FPNCR"/>
</dbReference>
<proteinExistence type="predicted"/>
<dbReference type="PROSITE" id="PS51085">
    <property type="entry name" value="2FE2S_FER_2"/>
    <property type="match status" value="1"/>
</dbReference>
<dbReference type="InterPro" id="IPR050415">
    <property type="entry name" value="MRET"/>
</dbReference>
<keyword evidence="5" id="KW-0274">FAD</keyword>
<evidence type="ECO:0000256" key="7">
    <source>
        <dbReference type="ARBA" id="ARBA00023004"/>
    </source>
</evidence>
<dbReference type="Gene3D" id="3.10.20.30">
    <property type="match status" value="1"/>
</dbReference>
<dbReference type="InterPro" id="IPR039261">
    <property type="entry name" value="FNR_nucleotide-bd"/>
</dbReference>
<keyword evidence="8" id="KW-0411">Iron-sulfur</keyword>
<dbReference type="RefSeq" id="WP_343783899.1">
    <property type="nucleotide sequence ID" value="NZ_BAAAFH010000002.1"/>
</dbReference>
<dbReference type="CDD" id="cd00207">
    <property type="entry name" value="fer2"/>
    <property type="match status" value="1"/>
</dbReference>
<keyword evidence="6" id="KW-0560">Oxidoreductase</keyword>
<organism evidence="11 12">
    <name type="scientific">Wandonia haliotis</name>
    <dbReference type="NCBI Taxonomy" id="574963"/>
    <lineage>
        <taxon>Bacteria</taxon>
        <taxon>Pseudomonadati</taxon>
        <taxon>Bacteroidota</taxon>
        <taxon>Flavobacteriia</taxon>
        <taxon>Flavobacteriales</taxon>
        <taxon>Crocinitomicaceae</taxon>
        <taxon>Wandonia</taxon>
    </lineage>
</organism>
<accession>A0ABN1MKH4</accession>
<keyword evidence="12" id="KW-1185">Reference proteome</keyword>
<comment type="caution">
    <text evidence="11">The sequence shown here is derived from an EMBL/GenBank/DDBJ whole genome shotgun (WGS) entry which is preliminary data.</text>
</comment>
<dbReference type="SUPFAM" id="SSF63380">
    <property type="entry name" value="Riboflavin synthase domain-like"/>
    <property type="match status" value="1"/>
</dbReference>
<dbReference type="EMBL" id="BAAAFH010000002">
    <property type="protein sequence ID" value="GAA0873654.1"/>
    <property type="molecule type" value="Genomic_DNA"/>
</dbReference>
<keyword evidence="4" id="KW-0479">Metal-binding</keyword>
<dbReference type="InterPro" id="IPR001709">
    <property type="entry name" value="Flavoprot_Pyr_Nucl_cyt_Rdtase"/>
</dbReference>
<dbReference type="Gene3D" id="2.40.30.10">
    <property type="entry name" value="Translation factors"/>
    <property type="match status" value="1"/>
</dbReference>
<dbReference type="SUPFAM" id="SSF54292">
    <property type="entry name" value="2Fe-2S ferredoxin-like"/>
    <property type="match status" value="1"/>
</dbReference>
<feature type="domain" description="2Fe-2S ferredoxin-type" evidence="9">
    <location>
        <begin position="273"/>
        <end position="363"/>
    </location>
</feature>
<dbReference type="InterPro" id="IPR012675">
    <property type="entry name" value="Beta-grasp_dom_sf"/>
</dbReference>
<evidence type="ECO:0000259" key="9">
    <source>
        <dbReference type="PROSITE" id="PS51085"/>
    </source>
</evidence>
<keyword evidence="3" id="KW-0001">2Fe-2S</keyword>
<protein>
    <submittedName>
        <fullName evidence="11">Phenylacetate-CoA oxygenase/reductase subunit PaaK</fullName>
    </submittedName>
</protein>
<dbReference type="PROSITE" id="PS51384">
    <property type="entry name" value="FAD_FR"/>
    <property type="match status" value="1"/>
</dbReference>
<comment type="cofactor">
    <cofactor evidence="1">
        <name>FAD</name>
        <dbReference type="ChEBI" id="CHEBI:57692"/>
    </cofactor>
</comment>
<dbReference type="PANTHER" id="PTHR47354">
    <property type="entry name" value="NADH OXIDOREDUCTASE HCR"/>
    <property type="match status" value="1"/>
</dbReference>